<proteinExistence type="predicted"/>
<accession>A0A7J9MJE5</accession>
<gene>
    <name evidence="1" type="ORF">Goshw_022776</name>
</gene>
<organism evidence="1 2">
    <name type="scientific">Gossypium schwendimanii</name>
    <name type="common">Cotton</name>
    <dbReference type="NCBI Taxonomy" id="34291"/>
    <lineage>
        <taxon>Eukaryota</taxon>
        <taxon>Viridiplantae</taxon>
        <taxon>Streptophyta</taxon>
        <taxon>Embryophyta</taxon>
        <taxon>Tracheophyta</taxon>
        <taxon>Spermatophyta</taxon>
        <taxon>Magnoliopsida</taxon>
        <taxon>eudicotyledons</taxon>
        <taxon>Gunneridae</taxon>
        <taxon>Pentapetalae</taxon>
        <taxon>rosids</taxon>
        <taxon>malvids</taxon>
        <taxon>Malvales</taxon>
        <taxon>Malvaceae</taxon>
        <taxon>Malvoideae</taxon>
        <taxon>Gossypium</taxon>
    </lineage>
</organism>
<comment type="caution">
    <text evidence="1">The sequence shown here is derived from an EMBL/GenBank/DDBJ whole genome shotgun (WGS) entry which is preliminary data.</text>
</comment>
<evidence type="ECO:0000313" key="2">
    <source>
        <dbReference type="Proteomes" id="UP000593576"/>
    </source>
</evidence>
<evidence type="ECO:0000313" key="1">
    <source>
        <dbReference type="EMBL" id="MBA0871212.1"/>
    </source>
</evidence>
<dbReference type="Proteomes" id="UP000593576">
    <property type="component" value="Unassembled WGS sequence"/>
</dbReference>
<protein>
    <submittedName>
        <fullName evidence="1">Uncharacterized protein</fullName>
    </submittedName>
</protein>
<dbReference type="AlphaFoldDB" id="A0A7J9MJE5"/>
<name>A0A7J9MJE5_GOSSC</name>
<dbReference type="EMBL" id="JABFAF010000011">
    <property type="protein sequence ID" value="MBA0871212.1"/>
    <property type="molecule type" value="Genomic_DNA"/>
</dbReference>
<feature type="non-terminal residue" evidence="1">
    <location>
        <position position="18"/>
    </location>
</feature>
<keyword evidence="2" id="KW-1185">Reference proteome</keyword>
<sequence length="18" mass="2155">MGSPLYVVLRFFLLFSHQ</sequence>
<reference evidence="1 2" key="1">
    <citation type="journal article" date="2019" name="Genome Biol. Evol.">
        <title>Insights into the evolution of the New World diploid cottons (Gossypium, subgenus Houzingenia) based on genome sequencing.</title>
        <authorList>
            <person name="Grover C.E."/>
            <person name="Arick M.A. 2nd"/>
            <person name="Thrash A."/>
            <person name="Conover J.L."/>
            <person name="Sanders W.S."/>
            <person name="Peterson D.G."/>
            <person name="Frelichowski J.E."/>
            <person name="Scheffler J.A."/>
            <person name="Scheffler B.E."/>
            <person name="Wendel J.F."/>
        </authorList>
    </citation>
    <scope>NUCLEOTIDE SEQUENCE [LARGE SCALE GENOMIC DNA]</scope>
    <source>
        <strain evidence="1">1</strain>
        <tissue evidence="1">Leaf</tissue>
    </source>
</reference>